<name>A0A4D8QAM5_AZOBR</name>
<protein>
    <recommendedName>
        <fullName evidence="3">GIY-YIG domain-containing protein</fullName>
    </recommendedName>
</protein>
<organism evidence="1 2">
    <name type="scientific">Azospirillum brasilense</name>
    <dbReference type="NCBI Taxonomy" id="192"/>
    <lineage>
        <taxon>Bacteria</taxon>
        <taxon>Pseudomonadati</taxon>
        <taxon>Pseudomonadota</taxon>
        <taxon>Alphaproteobacteria</taxon>
        <taxon>Rhodospirillales</taxon>
        <taxon>Azospirillaceae</taxon>
        <taxon>Azospirillum</taxon>
    </lineage>
</organism>
<gene>
    <name evidence="1" type="ORF">D3867_36740</name>
</gene>
<sequence length="198" mass="22249">MHLYIRDYVDRSVQDLADDLRRRISGGEGVPFRDLRFWQITHNDDGPIDSENGIYWIALDGKPLYIGKCTSLSFVERIGAHLSLGAHHWKNLLLRRRAGIQRRNGLAPQDAVEDFANARLGLLHIMHRRMSGEAGENLDGATCQQVGELETALRASLKPEQTRSHAPVNQEYMARPIRVALQNALQAAGPEIAPVLER</sequence>
<geneLocation type="plasmid" evidence="1 2">
    <name>p7</name>
</geneLocation>
<evidence type="ECO:0008006" key="3">
    <source>
        <dbReference type="Google" id="ProtNLM"/>
    </source>
</evidence>
<evidence type="ECO:0000313" key="1">
    <source>
        <dbReference type="EMBL" id="QCO07435.1"/>
    </source>
</evidence>
<keyword evidence="1" id="KW-0614">Plasmid</keyword>
<dbReference type="EMBL" id="CP032337">
    <property type="protein sequence ID" value="QCO07435.1"/>
    <property type="molecule type" value="Genomic_DNA"/>
</dbReference>
<accession>A0A4D8QAM5</accession>
<evidence type="ECO:0000313" key="2">
    <source>
        <dbReference type="Proteomes" id="UP000298596"/>
    </source>
</evidence>
<proteinExistence type="predicted"/>
<reference evidence="1 2" key="1">
    <citation type="submission" date="2018-09" db="EMBL/GenBank/DDBJ databases">
        <title>Whole genome based analysis of evolution and adaptive divergence in Indian and Brazilian strains of Azospirillum brasilense.</title>
        <authorList>
            <person name="Singh C."/>
            <person name="Tripathi A.K."/>
        </authorList>
    </citation>
    <scope>NUCLEOTIDE SEQUENCE [LARGE SCALE GENOMIC DNA]</scope>
    <source>
        <strain evidence="1 2">MTCC4036</strain>
        <plasmid evidence="1 2">p7</plasmid>
    </source>
</reference>
<dbReference type="Proteomes" id="UP000298596">
    <property type="component" value="Plasmid p7"/>
</dbReference>
<dbReference type="AlphaFoldDB" id="A0A4D8QAM5"/>